<dbReference type="AlphaFoldDB" id="A0A1V9Y3D5"/>
<dbReference type="EMBL" id="MNPL01000228">
    <property type="protein sequence ID" value="OQR80215.1"/>
    <property type="molecule type" value="Genomic_DNA"/>
</dbReference>
<feature type="transmembrane region" description="Helical" evidence="1">
    <location>
        <begin position="73"/>
        <end position="93"/>
    </location>
</feature>
<dbReference type="InParanoid" id="A0A1V9Y3D5"/>
<organism evidence="2 3">
    <name type="scientific">Tropilaelaps mercedesae</name>
    <dbReference type="NCBI Taxonomy" id="418985"/>
    <lineage>
        <taxon>Eukaryota</taxon>
        <taxon>Metazoa</taxon>
        <taxon>Ecdysozoa</taxon>
        <taxon>Arthropoda</taxon>
        <taxon>Chelicerata</taxon>
        <taxon>Arachnida</taxon>
        <taxon>Acari</taxon>
        <taxon>Parasitiformes</taxon>
        <taxon>Mesostigmata</taxon>
        <taxon>Gamasina</taxon>
        <taxon>Dermanyssoidea</taxon>
        <taxon>Laelapidae</taxon>
        <taxon>Tropilaelaps</taxon>
    </lineage>
</organism>
<evidence type="ECO:0000313" key="3">
    <source>
        <dbReference type="Proteomes" id="UP000192247"/>
    </source>
</evidence>
<name>A0A1V9Y3D5_9ACAR</name>
<accession>A0A1V9Y3D5</accession>
<sequence length="166" mass="18539">MPVLGDTSNPSSAKGENFVVARLRSWYHSLPPYSAVTLTQFYIPLAGAVSYCAFSVNVFVPQFFTRLIPLTPFGANNFFLLSSHVGVGLYVFYRRHLLGLSPYQRTVYTVYSSVLFNLGSVLLWALIKNFIPSNGIARSCFAVTSSVTMLNIGMEYLDHIDTEYRA</sequence>
<comment type="caution">
    <text evidence="2">The sequence shown here is derived from an EMBL/GenBank/DDBJ whole genome shotgun (WGS) entry which is preliminary data.</text>
</comment>
<gene>
    <name evidence="2" type="ORF">BIW11_05211</name>
</gene>
<keyword evidence="3" id="KW-1185">Reference proteome</keyword>
<dbReference type="PANTHER" id="PTHR38640:SF1">
    <property type="entry name" value="GEO09659P1"/>
    <property type="match status" value="1"/>
</dbReference>
<feature type="transmembrane region" description="Helical" evidence="1">
    <location>
        <begin position="108"/>
        <end position="127"/>
    </location>
</feature>
<evidence type="ECO:0000313" key="2">
    <source>
        <dbReference type="EMBL" id="OQR80215.1"/>
    </source>
</evidence>
<proteinExistence type="predicted"/>
<protein>
    <submittedName>
        <fullName evidence="2">Uncharacterized protein</fullName>
    </submittedName>
</protein>
<keyword evidence="1" id="KW-1133">Transmembrane helix</keyword>
<dbReference type="PANTHER" id="PTHR38640">
    <property type="entry name" value="GEO09659P1"/>
    <property type="match status" value="1"/>
</dbReference>
<dbReference type="OrthoDB" id="5915502at2759"/>
<feature type="transmembrane region" description="Helical" evidence="1">
    <location>
        <begin position="41"/>
        <end position="61"/>
    </location>
</feature>
<dbReference type="Proteomes" id="UP000192247">
    <property type="component" value="Unassembled WGS sequence"/>
</dbReference>
<reference evidence="2 3" key="1">
    <citation type="journal article" date="2017" name="Gigascience">
        <title>Draft genome of the honey bee ectoparasitic mite, Tropilaelaps mercedesae, is shaped by the parasitic life history.</title>
        <authorList>
            <person name="Dong X."/>
            <person name="Armstrong S.D."/>
            <person name="Xia D."/>
            <person name="Makepeace B.L."/>
            <person name="Darby A.C."/>
            <person name="Kadowaki T."/>
        </authorList>
    </citation>
    <scope>NUCLEOTIDE SEQUENCE [LARGE SCALE GENOMIC DNA]</scope>
    <source>
        <strain evidence="2">Wuxi-XJTLU</strain>
    </source>
</reference>
<keyword evidence="1" id="KW-0472">Membrane</keyword>
<keyword evidence="1" id="KW-0812">Transmembrane</keyword>
<dbReference type="FunCoup" id="A0A1V9Y3D5">
    <property type="interactions" value="22"/>
</dbReference>
<evidence type="ECO:0000256" key="1">
    <source>
        <dbReference type="SAM" id="Phobius"/>
    </source>
</evidence>